<dbReference type="EMBL" id="JASSZA010000001">
    <property type="protein sequence ID" value="KAK2119451.1"/>
    <property type="molecule type" value="Genomic_DNA"/>
</dbReference>
<accession>A0ABQ9WDS3</accession>
<gene>
    <name evidence="2" type="primary">TNRC18_3</name>
    <name evidence="2" type="ORF">P7K49_000837</name>
</gene>
<sequence>MHSAAHEPGEASAMQSLIKYSGSFAREAMAVRPGSCGKKSPFGGLGTMKPQPAPTSAGTPRAQAQFPHPGGPAAGSGWQLK</sequence>
<dbReference type="PANTHER" id="PTHR12505">
    <property type="entry name" value="PHD FINGER TRANSCRIPTION FACTOR"/>
    <property type="match status" value="1"/>
</dbReference>
<organism evidence="2 3">
    <name type="scientific">Saguinus oedipus</name>
    <name type="common">Cotton-top tamarin</name>
    <name type="synonym">Oedipomidas oedipus</name>
    <dbReference type="NCBI Taxonomy" id="9490"/>
    <lineage>
        <taxon>Eukaryota</taxon>
        <taxon>Metazoa</taxon>
        <taxon>Chordata</taxon>
        <taxon>Craniata</taxon>
        <taxon>Vertebrata</taxon>
        <taxon>Euteleostomi</taxon>
        <taxon>Mammalia</taxon>
        <taxon>Eutheria</taxon>
        <taxon>Euarchontoglires</taxon>
        <taxon>Primates</taxon>
        <taxon>Haplorrhini</taxon>
        <taxon>Platyrrhini</taxon>
        <taxon>Cebidae</taxon>
        <taxon>Callitrichinae</taxon>
        <taxon>Saguinus</taxon>
    </lineage>
</organism>
<proteinExistence type="predicted"/>
<dbReference type="InterPro" id="IPR052429">
    <property type="entry name" value="BAH_domain_protein"/>
</dbReference>
<evidence type="ECO:0000256" key="1">
    <source>
        <dbReference type="SAM" id="MobiDB-lite"/>
    </source>
</evidence>
<feature type="region of interest" description="Disordered" evidence="1">
    <location>
        <begin position="32"/>
        <end position="81"/>
    </location>
</feature>
<evidence type="ECO:0000313" key="3">
    <source>
        <dbReference type="Proteomes" id="UP001266305"/>
    </source>
</evidence>
<keyword evidence="3" id="KW-1185">Reference proteome</keyword>
<comment type="caution">
    <text evidence="2">The sequence shown here is derived from an EMBL/GenBank/DDBJ whole genome shotgun (WGS) entry which is preliminary data.</text>
</comment>
<reference evidence="2 3" key="1">
    <citation type="submission" date="2023-05" db="EMBL/GenBank/DDBJ databases">
        <title>B98-5 Cell Line De Novo Hybrid Assembly: An Optical Mapping Approach.</title>
        <authorList>
            <person name="Kananen K."/>
            <person name="Auerbach J.A."/>
            <person name="Kautto E."/>
            <person name="Blachly J.S."/>
        </authorList>
    </citation>
    <scope>NUCLEOTIDE SEQUENCE [LARGE SCALE GENOMIC DNA]</scope>
    <source>
        <strain evidence="2">B95-8</strain>
        <tissue evidence="2">Cell line</tissue>
    </source>
</reference>
<dbReference type="PANTHER" id="PTHR12505:SF21">
    <property type="entry name" value="TRINUCLEOTIDE REPEAT-CONTAINING GENE 18 PROTEIN"/>
    <property type="match status" value="1"/>
</dbReference>
<dbReference type="Proteomes" id="UP001266305">
    <property type="component" value="Unassembled WGS sequence"/>
</dbReference>
<name>A0ABQ9WDS3_SAGOE</name>
<protein>
    <submittedName>
        <fullName evidence="2">Trinucleotide repeat-containing protein 18 protein</fullName>
    </submittedName>
</protein>
<evidence type="ECO:0000313" key="2">
    <source>
        <dbReference type="EMBL" id="KAK2119451.1"/>
    </source>
</evidence>